<proteinExistence type="predicted"/>
<comment type="caution">
    <text evidence="1">The sequence shown here is derived from an EMBL/GenBank/DDBJ whole genome shotgun (WGS) entry which is preliminary data.</text>
</comment>
<evidence type="ECO:0000313" key="1">
    <source>
        <dbReference type="EMBL" id="KAI5662069.1"/>
    </source>
</evidence>
<gene>
    <name evidence="1" type="ORF">M9H77_21392</name>
</gene>
<organism evidence="1 2">
    <name type="scientific">Catharanthus roseus</name>
    <name type="common">Madagascar periwinkle</name>
    <name type="synonym">Vinca rosea</name>
    <dbReference type="NCBI Taxonomy" id="4058"/>
    <lineage>
        <taxon>Eukaryota</taxon>
        <taxon>Viridiplantae</taxon>
        <taxon>Streptophyta</taxon>
        <taxon>Embryophyta</taxon>
        <taxon>Tracheophyta</taxon>
        <taxon>Spermatophyta</taxon>
        <taxon>Magnoliopsida</taxon>
        <taxon>eudicotyledons</taxon>
        <taxon>Gunneridae</taxon>
        <taxon>Pentapetalae</taxon>
        <taxon>asterids</taxon>
        <taxon>lamiids</taxon>
        <taxon>Gentianales</taxon>
        <taxon>Apocynaceae</taxon>
        <taxon>Rauvolfioideae</taxon>
        <taxon>Vinceae</taxon>
        <taxon>Catharanthinae</taxon>
        <taxon>Catharanthus</taxon>
    </lineage>
</organism>
<name>A0ACC0API4_CATRO</name>
<evidence type="ECO:0000313" key="2">
    <source>
        <dbReference type="Proteomes" id="UP001060085"/>
    </source>
</evidence>
<dbReference type="EMBL" id="CM044705">
    <property type="protein sequence ID" value="KAI5662069.1"/>
    <property type="molecule type" value="Genomic_DNA"/>
</dbReference>
<sequence length="337" mass="36791">MMEIQADSLAPLGAIWCTTFDCSQLPTHMLVTYRDQLDFMPSDEWRDGPAVAVEVLSYPSDEYIRWYKGITRVYIGNPANRDTSTHGYQPAGVDRRMMTSMSHEVDDMASVAIREPPSSPSQMAAVLKKVQTIIRRCMVSIGGTLGCTPSQYDIQVTFPVQSSRRRPREHILDRGVCGVKRGARRHPGREAGTGRPPVPPAPQRQEHVDPGPAVVERGEGYGSSQQYVDLFDSPHLDMPSYNLGLTPDSQSLPSGSGTSQMPLASDLGCAAFQSLHSLAYGFSRFRAPPLPGTAGSSTPHQPISQASSSDKEEGQDALGHGHRVGKKTVRFTPSDWP</sequence>
<dbReference type="Proteomes" id="UP001060085">
    <property type="component" value="Linkage Group LG05"/>
</dbReference>
<protein>
    <submittedName>
        <fullName evidence="1">Uncharacterized protein</fullName>
    </submittedName>
</protein>
<reference evidence="2" key="1">
    <citation type="journal article" date="2023" name="Nat. Plants">
        <title>Single-cell RNA sequencing provides a high-resolution roadmap for understanding the multicellular compartmentation of specialized metabolism.</title>
        <authorList>
            <person name="Sun S."/>
            <person name="Shen X."/>
            <person name="Li Y."/>
            <person name="Li Y."/>
            <person name="Wang S."/>
            <person name="Li R."/>
            <person name="Zhang H."/>
            <person name="Shen G."/>
            <person name="Guo B."/>
            <person name="Wei J."/>
            <person name="Xu J."/>
            <person name="St-Pierre B."/>
            <person name="Chen S."/>
            <person name="Sun C."/>
        </authorList>
    </citation>
    <scope>NUCLEOTIDE SEQUENCE [LARGE SCALE GENOMIC DNA]</scope>
</reference>
<accession>A0ACC0API4</accession>
<keyword evidence="2" id="KW-1185">Reference proteome</keyword>